<keyword evidence="3" id="KW-1185">Reference proteome</keyword>
<name>A0A1H6T555_9GAMM</name>
<dbReference type="AlphaFoldDB" id="A0A1H6T555"/>
<evidence type="ECO:0000313" key="3">
    <source>
        <dbReference type="Proteomes" id="UP000199420"/>
    </source>
</evidence>
<feature type="chain" id="PRO_5011513764" description="DUF1579 domain-containing protein" evidence="1">
    <location>
        <begin position="18"/>
        <end position="167"/>
    </location>
</feature>
<feature type="signal peptide" evidence="1">
    <location>
        <begin position="1"/>
        <end position="17"/>
    </location>
</feature>
<organism evidence="2 3">
    <name type="scientific">Frateuria terrea</name>
    <dbReference type="NCBI Taxonomy" id="529704"/>
    <lineage>
        <taxon>Bacteria</taxon>
        <taxon>Pseudomonadati</taxon>
        <taxon>Pseudomonadota</taxon>
        <taxon>Gammaproteobacteria</taxon>
        <taxon>Lysobacterales</taxon>
        <taxon>Rhodanobacteraceae</taxon>
        <taxon>Frateuria</taxon>
    </lineage>
</organism>
<keyword evidence="1" id="KW-0732">Signal</keyword>
<evidence type="ECO:0000313" key="2">
    <source>
        <dbReference type="EMBL" id="SEI70912.1"/>
    </source>
</evidence>
<protein>
    <recommendedName>
        <fullName evidence="4">DUF1579 domain-containing protein</fullName>
    </recommendedName>
</protein>
<reference evidence="2 3" key="1">
    <citation type="submission" date="2016-10" db="EMBL/GenBank/DDBJ databases">
        <authorList>
            <person name="de Groot N.N."/>
        </authorList>
    </citation>
    <scope>NUCLEOTIDE SEQUENCE [LARGE SCALE GENOMIC DNA]</scope>
    <source>
        <strain evidence="2 3">DSM 26515</strain>
    </source>
</reference>
<dbReference type="STRING" id="529704.SAMN02927913_1455"/>
<proteinExistence type="predicted"/>
<accession>A0A1H6T555</accession>
<gene>
    <name evidence="2" type="ORF">SAMN04487997_1540</name>
</gene>
<dbReference type="OrthoDB" id="9553653at2"/>
<evidence type="ECO:0000256" key="1">
    <source>
        <dbReference type="SAM" id="SignalP"/>
    </source>
</evidence>
<dbReference type="EMBL" id="FNYC01000002">
    <property type="protein sequence ID" value="SEI70912.1"/>
    <property type="molecule type" value="Genomic_DNA"/>
</dbReference>
<dbReference type="RefSeq" id="WP_091335349.1">
    <property type="nucleotide sequence ID" value="NZ_FNYC01000002.1"/>
</dbReference>
<evidence type="ECO:0008006" key="4">
    <source>
        <dbReference type="Google" id="ProtNLM"/>
    </source>
</evidence>
<dbReference type="Proteomes" id="UP000199420">
    <property type="component" value="Unassembled WGS sequence"/>
</dbReference>
<sequence length="167" mass="18470">MRLSCLLLSLLPAVTLAATPAGGLDAIAVYAGSWQTQMHHLDTPYSKAGSERTRLHNQCWRGQAFYACEQVVDGKPVALVVFLQDKGHGGYVTHAIPADGGRASDGTLEIRGNRWTFPWQFDDHGKTIHARVVNVFHGRDAIDFRQEYSADGEHWTAMATGHETRVR</sequence>